<feature type="binding site" evidence="2">
    <location>
        <position position="19"/>
    </location>
    <ligand>
        <name>Mg(2+)</name>
        <dbReference type="ChEBI" id="CHEBI:18420"/>
    </ligand>
</feature>
<evidence type="ECO:0000313" key="4">
    <source>
        <dbReference type="Proteomes" id="UP000228920"/>
    </source>
</evidence>
<dbReference type="EC" id="2.5.1.-" evidence="2"/>
<dbReference type="AlphaFoldDB" id="A0A2M7TM83"/>
<accession>A0A2M7TM83</accession>
<dbReference type="InterPro" id="IPR018520">
    <property type="entry name" value="UPP_synth-like_CS"/>
</dbReference>
<feature type="binding site" evidence="2">
    <location>
        <position position="204"/>
    </location>
    <ligand>
        <name>Mg(2+)</name>
        <dbReference type="ChEBI" id="CHEBI:18420"/>
    </ligand>
</feature>
<dbReference type="InterPro" id="IPR001441">
    <property type="entry name" value="UPP_synth-like"/>
</dbReference>
<dbReference type="CDD" id="cd00475">
    <property type="entry name" value="Cis_IPPS"/>
    <property type="match status" value="1"/>
</dbReference>
<dbReference type="NCBIfam" id="TIGR00055">
    <property type="entry name" value="uppS"/>
    <property type="match status" value="1"/>
</dbReference>
<reference evidence="4" key="1">
    <citation type="submission" date="2017-09" db="EMBL/GenBank/DDBJ databases">
        <title>Depth-based differentiation of microbial function through sediment-hosted aquifers and enrichment of novel symbionts in the deep terrestrial subsurface.</title>
        <authorList>
            <person name="Probst A.J."/>
            <person name="Ladd B."/>
            <person name="Jarett J.K."/>
            <person name="Geller-Mcgrath D.E."/>
            <person name="Sieber C.M.K."/>
            <person name="Emerson J.B."/>
            <person name="Anantharaman K."/>
            <person name="Thomas B.C."/>
            <person name="Malmstrom R."/>
            <person name="Stieglmeier M."/>
            <person name="Klingl A."/>
            <person name="Woyke T."/>
            <person name="Ryan C.M."/>
            <person name="Banfield J.F."/>
        </authorList>
    </citation>
    <scope>NUCLEOTIDE SEQUENCE [LARGE SCALE GENOMIC DNA]</scope>
</reference>
<feature type="active site" description="Proton acceptor" evidence="2">
    <location>
        <position position="67"/>
    </location>
</feature>
<comment type="caution">
    <text evidence="2">Lacks conserved residue(s) required for the propagation of feature annotation.</text>
</comment>
<dbReference type="GO" id="GO:0000287">
    <property type="term" value="F:magnesium ion binding"/>
    <property type="evidence" value="ECO:0007669"/>
    <property type="project" value="UniProtKB-UniRule"/>
</dbReference>
<dbReference type="PANTHER" id="PTHR10291">
    <property type="entry name" value="DEHYDRODOLICHYL DIPHOSPHATE SYNTHASE FAMILY MEMBER"/>
    <property type="match status" value="1"/>
</dbReference>
<dbReference type="GO" id="GO:0045547">
    <property type="term" value="F:ditrans,polycis-polyprenyl diphosphate synthase [(2E,6E)-farnesyl diphosphate specific] activity"/>
    <property type="evidence" value="ECO:0007669"/>
    <property type="project" value="TreeGrafter"/>
</dbReference>
<feature type="binding site" evidence="2">
    <location>
        <begin position="20"/>
        <end position="23"/>
    </location>
    <ligand>
        <name>substrate</name>
    </ligand>
</feature>
<feature type="binding site" evidence="2">
    <location>
        <position position="36"/>
    </location>
    <ligand>
        <name>substrate</name>
    </ligand>
</feature>
<feature type="binding site" evidence="2">
    <location>
        <position position="185"/>
    </location>
    <ligand>
        <name>substrate</name>
    </ligand>
</feature>
<organism evidence="3 4">
    <name type="scientific">candidate division WWE3 bacterium CG_4_10_14_0_2_um_filter_41_14</name>
    <dbReference type="NCBI Taxonomy" id="1975072"/>
    <lineage>
        <taxon>Bacteria</taxon>
        <taxon>Katanobacteria</taxon>
    </lineage>
</organism>
<name>A0A2M7TM83_UNCKA</name>
<dbReference type="Proteomes" id="UP000228920">
    <property type="component" value="Unassembled WGS sequence"/>
</dbReference>
<dbReference type="PANTHER" id="PTHR10291:SF0">
    <property type="entry name" value="DEHYDRODOLICHYL DIPHOSPHATE SYNTHASE 2"/>
    <property type="match status" value="1"/>
</dbReference>
<sequence length="241" mass="27313">MDTQKLEPTVPSHIAIIMDGNRRWAKQHNLDSTAGHKQAITRMEELIEEAAKQGISHITFWAWSTKNWKRSRDFVDGIIALFRENLHPDGIFAKALSKGAELQLIGSMEGFSNDIQVKVTQFLKQKPKETTIHVNLAVGYEGRDEIARAIKKIIEDGVTADQIDQSLIDNYLDTKGQPAVDFVIRTGGEKRTSGYLIWQAADAELYFTDTFMPDFGAQELTKALEDYSHRERRLGGDSKRY</sequence>
<dbReference type="PROSITE" id="PS01066">
    <property type="entry name" value="UPP_SYNTHASE"/>
    <property type="match status" value="1"/>
</dbReference>
<comment type="cofactor">
    <cofactor evidence="2">
        <name>Mg(2+)</name>
        <dbReference type="ChEBI" id="CHEBI:18420"/>
    </cofactor>
    <text evidence="2">Binds 2 magnesium ions per subunit.</text>
</comment>
<dbReference type="HAMAP" id="MF_01139">
    <property type="entry name" value="ISPT"/>
    <property type="match status" value="1"/>
</dbReference>
<comment type="function">
    <text evidence="2">Catalyzes the condensation of isopentenyl diphosphate (IPP) with allylic pyrophosphates generating different type of terpenoids.</text>
</comment>
<dbReference type="SUPFAM" id="SSF64005">
    <property type="entry name" value="Undecaprenyl diphosphate synthase"/>
    <property type="match status" value="1"/>
</dbReference>
<proteinExistence type="inferred from homology"/>
<comment type="caution">
    <text evidence="3">The sequence shown here is derived from an EMBL/GenBank/DDBJ whole genome shotgun (WGS) entry which is preliminary data.</text>
</comment>
<protein>
    <recommendedName>
        <fullName evidence="2">Isoprenyl transferase</fullName>
        <ecNumber evidence="2">2.5.1.-</ecNumber>
    </recommendedName>
</protein>
<feature type="binding site" evidence="2">
    <location>
        <position position="24"/>
    </location>
    <ligand>
        <name>substrate</name>
    </ligand>
</feature>
<keyword evidence="1 2" id="KW-0808">Transferase</keyword>
<evidence type="ECO:0000256" key="1">
    <source>
        <dbReference type="ARBA" id="ARBA00022679"/>
    </source>
</evidence>
<dbReference type="GO" id="GO:0016094">
    <property type="term" value="P:polyprenol biosynthetic process"/>
    <property type="evidence" value="ECO:0007669"/>
    <property type="project" value="TreeGrafter"/>
</dbReference>
<dbReference type="EMBL" id="PFNL01000022">
    <property type="protein sequence ID" value="PIZ47934.1"/>
    <property type="molecule type" value="Genomic_DNA"/>
</dbReference>
<comment type="similarity">
    <text evidence="2">Belongs to the UPP synthase family.</text>
</comment>
<keyword evidence="2" id="KW-0479">Metal-binding</keyword>
<evidence type="ECO:0000313" key="3">
    <source>
        <dbReference type="EMBL" id="PIZ47934.1"/>
    </source>
</evidence>
<feature type="binding site" evidence="2">
    <location>
        <begin position="191"/>
        <end position="193"/>
    </location>
    <ligand>
        <name>substrate</name>
    </ligand>
</feature>
<feature type="binding site" evidence="2">
    <location>
        <position position="68"/>
    </location>
    <ligand>
        <name>substrate</name>
    </ligand>
</feature>
<gene>
    <name evidence="3" type="primary">uppS</name>
    <name evidence="3" type="ORF">COY32_00975</name>
</gene>
<feature type="active site" evidence="2">
    <location>
        <position position="19"/>
    </location>
</feature>
<dbReference type="Gene3D" id="3.40.1180.10">
    <property type="entry name" value="Decaprenyl diphosphate synthase-like"/>
    <property type="match status" value="1"/>
</dbReference>
<dbReference type="InterPro" id="IPR036424">
    <property type="entry name" value="UPP_synth-like_sf"/>
</dbReference>
<comment type="subunit">
    <text evidence="2">Homodimer.</text>
</comment>
<dbReference type="Pfam" id="PF01255">
    <property type="entry name" value="Prenyltransf"/>
    <property type="match status" value="1"/>
</dbReference>
<evidence type="ECO:0000256" key="2">
    <source>
        <dbReference type="HAMAP-Rule" id="MF_01139"/>
    </source>
</evidence>
<keyword evidence="2" id="KW-0460">Magnesium</keyword>
<feature type="binding site" evidence="2">
    <location>
        <position position="70"/>
    </location>
    <ligand>
        <name>substrate</name>
    </ligand>
</feature>